<evidence type="ECO:0000313" key="2">
    <source>
        <dbReference type="EnsemblPlants" id="AET7Gv20105200.3"/>
    </source>
</evidence>
<feature type="region of interest" description="Disordered" evidence="1">
    <location>
        <begin position="1"/>
        <end position="74"/>
    </location>
</feature>
<reference evidence="2" key="5">
    <citation type="journal article" date="2021" name="G3 (Bethesda)">
        <title>Aegilops tauschii genome assembly Aet v5.0 features greater sequence contiguity and improved annotation.</title>
        <authorList>
            <person name="Wang L."/>
            <person name="Zhu T."/>
            <person name="Rodriguez J.C."/>
            <person name="Deal K.R."/>
            <person name="Dubcovsky J."/>
            <person name="McGuire P.E."/>
            <person name="Lux T."/>
            <person name="Spannagl M."/>
            <person name="Mayer K.F.X."/>
            <person name="Baldrich P."/>
            <person name="Meyers B.C."/>
            <person name="Huo N."/>
            <person name="Gu Y.Q."/>
            <person name="Zhou H."/>
            <person name="Devos K.M."/>
            <person name="Bennetzen J.L."/>
            <person name="Unver T."/>
            <person name="Budak H."/>
            <person name="Gulick P.J."/>
            <person name="Galiba G."/>
            <person name="Kalapos B."/>
            <person name="Nelson D.R."/>
            <person name="Li P."/>
            <person name="You F.M."/>
            <person name="Luo M.C."/>
            <person name="Dvorak J."/>
        </authorList>
    </citation>
    <scope>NUCLEOTIDE SEQUENCE [LARGE SCALE GENOMIC DNA]</scope>
    <source>
        <strain evidence="2">cv. AL8/78</strain>
    </source>
</reference>
<dbReference type="PANTHER" id="PTHR35166:SF18">
    <property type="entry name" value="CCD97-LIKE C-TERMINAL DOMAIN-CONTAINING PROTEIN"/>
    <property type="match status" value="1"/>
</dbReference>
<name>A0A453QGA7_AEGTS</name>
<dbReference type="EnsemblPlants" id="AET7Gv20105200.3">
    <property type="protein sequence ID" value="AET7Gv20105200.3"/>
    <property type="gene ID" value="AET7Gv20105200"/>
</dbReference>
<dbReference type="PANTHER" id="PTHR35166">
    <property type="entry name" value="OS05G0193700 PROTEIN-RELATED"/>
    <property type="match status" value="1"/>
</dbReference>
<dbReference type="Proteomes" id="UP000015105">
    <property type="component" value="Chromosome 7D"/>
</dbReference>
<evidence type="ECO:0000256" key="1">
    <source>
        <dbReference type="SAM" id="MobiDB-lite"/>
    </source>
</evidence>
<feature type="region of interest" description="Disordered" evidence="1">
    <location>
        <begin position="205"/>
        <end position="269"/>
    </location>
</feature>
<feature type="compositionally biased region" description="Acidic residues" evidence="1">
    <location>
        <begin position="235"/>
        <end position="253"/>
    </location>
</feature>
<accession>A0A453QGA7</accession>
<keyword evidence="3" id="KW-1185">Reference proteome</keyword>
<evidence type="ECO:0000313" key="3">
    <source>
        <dbReference type="Proteomes" id="UP000015105"/>
    </source>
</evidence>
<proteinExistence type="predicted"/>
<protein>
    <submittedName>
        <fullName evidence="2">Uncharacterized protein</fullName>
    </submittedName>
</protein>
<feature type="compositionally biased region" description="Basic residues" evidence="1">
    <location>
        <begin position="35"/>
        <end position="52"/>
    </location>
</feature>
<reference evidence="2" key="3">
    <citation type="journal article" date="2017" name="Nature">
        <title>Genome sequence of the progenitor of the wheat D genome Aegilops tauschii.</title>
        <authorList>
            <person name="Luo M.C."/>
            <person name="Gu Y.Q."/>
            <person name="Puiu D."/>
            <person name="Wang H."/>
            <person name="Twardziok S.O."/>
            <person name="Deal K.R."/>
            <person name="Huo N."/>
            <person name="Zhu T."/>
            <person name="Wang L."/>
            <person name="Wang Y."/>
            <person name="McGuire P.E."/>
            <person name="Liu S."/>
            <person name="Long H."/>
            <person name="Ramasamy R.K."/>
            <person name="Rodriguez J.C."/>
            <person name="Van S.L."/>
            <person name="Yuan L."/>
            <person name="Wang Z."/>
            <person name="Xia Z."/>
            <person name="Xiao L."/>
            <person name="Anderson O.D."/>
            <person name="Ouyang S."/>
            <person name="Liang Y."/>
            <person name="Zimin A.V."/>
            <person name="Pertea G."/>
            <person name="Qi P."/>
            <person name="Bennetzen J.L."/>
            <person name="Dai X."/>
            <person name="Dawson M.W."/>
            <person name="Muller H.G."/>
            <person name="Kugler K."/>
            <person name="Rivarola-Duarte L."/>
            <person name="Spannagl M."/>
            <person name="Mayer K.F.X."/>
            <person name="Lu F.H."/>
            <person name="Bevan M.W."/>
            <person name="Leroy P."/>
            <person name="Li P."/>
            <person name="You F.M."/>
            <person name="Sun Q."/>
            <person name="Liu Z."/>
            <person name="Lyons E."/>
            <person name="Wicker T."/>
            <person name="Salzberg S.L."/>
            <person name="Devos K.M."/>
            <person name="Dvorak J."/>
        </authorList>
    </citation>
    <scope>NUCLEOTIDE SEQUENCE [LARGE SCALE GENOMIC DNA]</scope>
    <source>
        <strain evidence="2">cv. AL8/78</strain>
    </source>
</reference>
<sequence length="269" mass="29925">MAGREEEEERWTMRPCTAVRSTMAGDHGPATRVVSKSKRGKAVARSSRKKGERRPECAAAGAGDRALPDPHGKAAMPTKKVVGAAAAAQAGGKGKRPLKKSEIRTIIALKPEPFPEDDYLDGMAKYYPPEWLEQKKREHAQDAAYFGKIDADYEDFRKKVIDGVKEKGYFEVDEGYMEKKPDQHPKPQLQKVDLSELMRFAATPEEELRRRGGNGYHEYSTDEEDDAVLAHVRDEDDDDDFLSDSSVSDEENAQTEGADVHKVAAIVMS</sequence>
<organism evidence="2 3">
    <name type="scientific">Aegilops tauschii subsp. strangulata</name>
    <name type="common">Goatgrass</name>
    <dbReference type="NCBI Taxonomy" id="200361"/>
    <lineage>
        <taxon>Eukaryota</taxon>
        <taxon>Viridiplantae</taxon>
        <taxon>Streptophyta</taxon>
        <taxon>Embryophyta</taxon>
        <taxon>Tracheophyta</taxon>
        <taxon>Spermatophyta</taxon>
        <taxon>Magnoliopsida</taxon>
        <taxon>Liliopsida</taxon>
        <taxon>Poales</taxon>
        <taxon>Poaceae</taxon>
        <taxon>BOP clade</taxon>
        <taxon>Pooideae</taxon>
        <taxon>Triticodae</taxon>
        <taxon>Triticeae</taxon>
        <taxon>Triticinae</taxon>
        <taxon>Aegilops</taxon>
    </lineage>
</organism>
<reference evidence="2" key="4">
    <citation type="submission" date="2019-03" db="UniProtKB">
        <authorList>
            <consortium name="EnsemblPlants"/>
        </authorList>
    </citation>
    <scope>IDENTIFICATION</scope>
</reference>
<reference evidence="3" key="1">
    <citation type="journal article" date="2014" name="Science">
        <title>Ancient hybridizations among the ancestral genomes of bread wheat.</title>
        <authorList>
            <consortium name="International Wheat Genome Sequencing Consortium,"/>
            <person name="Marcussen T."/>
            <person name="Sandve S.R."/>
            <person name="Heier L."/>
            <person name="Spannagl M."/>
            <person name="Pfeifer M."/>
            <person name="Jakobsen K.S."/>
            <person name="Wulff B.B."/>
            <person name="Steuernagel B."/>
            <person name="Mayer K.F."/>
            <person name="Olsen O.A."/>
        </authorList>
    </citation>
    <scope>NUCLEOTIDE SEQUENCE [LARGE SCALE GENOMIC DNA]</scope>
    <source>
        <strain evidence="3">cv. AL8/78</strain>
    </source>
</reference>
<dbReference type="Gramene" id="AET7Gv20105200.3">
    <property type="protein sequence ID" value="AET7Gv20105200.3"/>
    <property type="gene ID" value="AET7Gv20105200"/>
</dbReference>
<dbReference type="AlphaFoldDB" id="A0A453QGA7"/>
<reference evidence="3" key="2">
    <citation type="journal article" date="2017" name="Nat. Plants">
        <title>The Aegilops tauschii genome reveals multiple impacts of transposons.</title>
        <authorList>
            <person name="Zhao G."/>
            <person name="Zou C."/>
            <person name="Li K."/>
            <person name="Wang K."/>
            <person name="Li T."/>
            <person name="Gao L."/>
            <person name="Zhang X."/>
            <person name="Wang H."/>
            <person name="Yang Z."/>
            <person name="Liu X."/>
            <person name="Jiang W."/>
            <person name="Mao L."/>
            <person name="Kong X."/>
            <person name="Jiao Y."/>
            <person name="Jia J."/>
        </authorList>
    </citation>
    <scope>NUCLEOTIDE SEQUENCE [LARGE SCALE GENOMIC DNA]</scope>
    <source>
        <strain evidence="3">cv. AL8/78</strain>
    </source>
</reference>